<organism evidence="2 3">
    <name type="scientific">Portunus trituberculatus</name>
    <name type="common">Swimming crab</name>
    <name type="synonym">Neptunus trituberculatus</name>
    <dbReference type="NCBI Taxonomy" id="210409"/>
    <lineage>
        <taxon>Eukaryota</taxon>
        <taxon>Metazoa</taxon>
        <taxon>Ecdysozoa</taxon>
        <taxon>Arthropoda</taxon>
        <taxon>Crustacea</taxon>
        <taxon>Multicrustacea</taxon>
        <taxon>Malacostraca</taxon>
        <taxon>Eumalacostraca</taxon>
        <taxon>Eucarida</taxon>
        <taxon>Decapoda</taxon>
        <taxon>Pleocyemata</taxon>
        <taxon>Brachyura</taxon>
        <taxon>Eubrachyura</taxon>
        <taxon>Portunoidea</taxon>
        <taxon>Portunidae</taxon>
        <taxon>Portuninae</taxon>
        <taxon>Portunus</taxon>
    </lineage>
</organism>
<keyword evidence="3" id="KW-1185">Reference proteome</keyword>
<sequence>MLEVATRNTLEAASGEGTVQRRSRGRTEAIGGGSGITVNAAGATRADVKQERRAAALSTTTAGRELTPLSLSCVSSGRTQTTTTTSALPLLQPPLPPKYNTPFARDNST</sequence>
<reference evidence="2 3" key="1">
    <citation type="submission" date="2019-05" db="EMBL/GenBank/DDBJ databases">
        <title>Another draft genome of Portunus trituberculatus and its Hox gene families provides insights of decapod evolution.</title>
        <authorList>
            <person name="Jeong J.-H."/>
            <person name="Song I."/>
            <person name="Kim S."/>
            <person name="Choi T."/>
            <person name="Kim D."/>
            <person name="Ryu S."/>
            <person name="Kim W."/>
        </authorList>
    </citation>
    <scope>NUCLEOTIDE SEQUENCE [LARGE SCALE GENOMIC DNA]</scope>
    <source>
        <tissue evidence="2">Muscle</tissue>
    </source>
</reference>
<feature type="region of interest" description="Disordered" evidence="1">
    <location>
        <begin position="73"/>
        <end position="109"/>
    </location>
</feature>
<gene>
    <name evidence="2" type="ORF">E2C01_059829</name>
</gene>
<protein>
    <submittedName>
        <fullName evidence="2">Uncharacterized protein</fullName>
    </submittedName>
</protein>
<evidence type="ECO:0000256" key="1">
    <source>
        <dbReference type="SAM" id="MobiDB-lite"/>
    </source>
</evidence>
<dbReference type="EMBL" id="VSRR010023693">
    <property type="protein sequence ID" value="MPC65693.1"/>
    <property type="molecule type" value="Genomic_DNA"/>
</dbReference>
<dbReference type="AlphaFoldDB" id="A0A5B7H6G0"/>
<accession>A0A5B7H6G0</accession>
<evidence type="ECO:0000313" key="2">
    <source>
        <dbReference type="EMBL" id="MPC65693.1"/>
    </source>
</evidence>
<feature type="region of interest" description="Disordered" evidence="1">
    <location>
        <begin position="1"/>
        <end position="36"/>
    </location>
</feature>
<proteinExistence type="predicted"/>
<feature type="compositionally biased region" description="Polar residues" evidence="1">
    <location>
        <begin position="1"/>
        <end position="11"/>
    </location>
</feature>
<name>A0A5B7H6G0_PORTR</name>
<dbReference type="Proteomes" id="UP000324222">
    <property type="component" value="Unassembled WGS sequence"/>
</dbReference>
<evidence type="ECO:0000313" key="3">
    <source>
        <dbReference type="Proteomes" id="UP000324222"/>
    </source>
</evidence>
<feature type="compositionally biased region" description="Low complexity" evidence="1">
    <location>
        <begin position="79"/>
        <end position="90"/>
    </location>
</feature>
<comment type="caution">
    <text evidence="2">The sequence shown here is derived from an EMBL/GenBank/DDBJ whole genome shotgun (WGS) entry which is preliminary data.</text>
</comment>